<feature type="transmembrane region" description="Helical" evidence="16">
    <location>
        <begin position="134"/>
        <end position="157"/>
    </location>
</feature>
<dbReference type="SMART" id="SM00387">
    <property type="entry name" value="HATPase_c"/>
    <property type="match status" value="1"/>
</dbReference>
<keyword evidence="11" id="KW-0067">ATP-binding</keyword>
<dbReference type="InterPro" id="IPR004358">
    <property type="entry name" value="Sig_transdc_His_kin-like_C"/>
</dbReference>
<evidence type="ECO:0000256" key="8">
    <source>
        <dbReference type="ARBA" id="ARBA00022692"/>
    </source>
</evidence>
<keyword evidence="14 16" id="KW-0472">Membrane</keyword>
<dbReference type="GO" id="GO:0005524">
    <property type="term" value="F:ATP binding"/>
    <property type="evidence" value="ECO:0007669"/>
    <property type="project" value="UniProtKB-KW"/>
</dbReference>
<evidence type="ECO:0000256" key="5">
    <source>
        <dbReference type="ARBA" id="ARBA00022519"/>
    </source>
</evidence>
<evidence type="ECO:0000313" key="20">
    <source>
        <dbReference type="Proteomes" id="UP000531216"/>
    </source>
</evidence>
<evidence type="ECO:0000256" key="12">
    <source>
        <dbReference type="ARBA" id="ARBA00022989"/>
    </source>
</evidence>
<feature type="transmembrane region" description="Helical" evidence="16">
    <location>
        <begin position="7"/>
        <end position="30"/>
    </location>
</feature>
<dbReference type="OrthoDB" id="9804645at2"/>
<gene>
    <name evidence="19" type="ORF">GGR05_000246</name>
</gene>
<evidence type="ECO:0000256" key="3">
    <source>
        <dbReference type="ARBA" id="ARBA00012438"/>
    </source>
</evidence>
<feature type="domain" description="Histidine kinase" evidence="17">
    <location>
        <begin position="214"/>
        <end position="412"/>
    </location>
</feature>
<dbReference type="InterPro" id="IPR003661">
    <property type="entry name" value="HisK_dim/P_dom"/>
</dbReference>
<feature type="region of interest" description="Disordered" evidence="15">
    <location>
        <begin position="60"/>
        <end position="81"/>
    </location>
</feature>
<dbReference type="InterPro" id="IPR003660">
    <property type="entry name" value="HAMP_dom"/>
</dbReference>
<protein>
    <recommendedName>
        <fullName evidence="3">histidine kinase</fullName>
        <ecNumber evidence="3">2.7.13.3</ecNumber>
    </recommendedName>
</protein>
<dbReference type="SUPFAM" id="SSF47384">
    <property type="entry name" value="Homodimeric domain of signal transducing histidine kinase"/>
    <property type="match status" value="1"/>
</dbReference>
<dbReference type="Gene3D" id="3.30.565.10">
    <property type="entry name" value="Histidine kinase-like ATPase, C-terminal domain"/>
    <property type="match status" value="1"/>
</dbReference>
<dbReference type="PANTHER" id="PTHR44936:SF5">
    <property type="entry name" value="SENSOR HISTIDINE KINASE ENVZ"/>
    <property type="match status" value="1"/>
</dbReference>
<evidence type="ECO:0000256" key="10">
    <source>
        <dbReference type="ARBA" id="ARBA00022777"/>
    </source>
</evidence>
<reference evidence="19 20" key="1">
    <citation type="submission" date="2020-08" db="EMBL/GenBank/DDBJ databases">
        <title>Genomic Encyclopedia of Type Strains, Phase IV (KMG-IV): sequencing the most valuable type-strain genomes for metagenomic binning, comparative biology and taxonomic classification.</title>
        <authorList>
            <person name="Goeker M."/>
        </authorList>
    </citation>
    <scope>NUCLEOTIDE SEQUENCE [LARGE SCALE GENOMIC DNA]</scope>
    <source>
        <strain evidence="19 20">DSM 25024</strain>
    </source>
</reference>
<keyword evidence="5" id="KW-0997">Cell inner membrane</keyword>
<dbReference type="CDD" id="cd00075">
    <property type="entry name" value="HATPase"/>
    <property type="match status" value="1"/>
</dbReference>
<evidence type="ECO:0000256" key="14">
    <source>
        <dbReference type="ARBA" id="ARBA00023136"/>
    </source>
</evidence>
<dbReference type="Gene3D" id="1.10.287.130">
    <property type="match status" value="1"/>
</dbReference>
<name>A0A7W6BSZ1_9HYPH</name>
<dbReference type="Proteomes" id="UP000531216">
    <property type="component" value="Unassembled WGS sequence"/>
</dbReference>
<dbReference type="PROSITE" id="PS50885">
    <property type="entry name" value="HAMP"/>
    <property type="match status" value="1"/>
</dbReference>
<keyword evidence="4" id="KW-1003">Cell membrane</keyword>
<feature type="domain" description="HAMP" evidence="18">
    <location>
        <begin position="154"/>
        <end position="206"/>
    </location>
</feature>
<dbReference type="InterPro" id="IPR050980">
    <property type="entry name" value="2C_sensor_his_kinase"/>
</dbReference>
<dbReference type="PANTHER" id="PTHR44936">
    <property type="entry name" value="SENSOR PROTEIN CREC"/>
    <property type="match status" value="1"/>
</dbReference>
<evidence type="ECO:0000256" key="9">
    <source>
        <dbReference type="ARBA" id="ARBA00022741"/>
    </source>
</evidence>
<keyword evidence="7" id="KW-0808">Transferase</keyword>
<evidence type="ECO:0000259" key="18">
    <source>
        <dbReference type="PROSITE" id="PS50885"/>
    </source>
</evidence>
<keyword evidence="13" id="KW-0902">Two-component regulatory system</keyword>
<dbReference type="InterPro" id="IPR036890">
    <property type="entry name" value="HATPase_C_sf"/>
</dbReference>
<evidence type="ECO:0000256" key="15">
    <source>
        <dbReference type="SAM" id="MobiDB-lite"/>
    </source>
</evidence>
<evidence type="ECO:0000256" key="13">
    <source>
        <dbReference type="ARBA" id="ARBA00023012"/>
    </source>
</evidence>
<comment type="caution">
    <text evidence="19">The sequence shown here is derived from an EMBL/GenBank/DDBJ whole genome shotgun (WGS) entry which is preliminary data.</text>
</comment>
<keyword evidence="6" id="KW-0597">Phosphoprotein</keyword>
<evidence type="ECO:0000256" key="2">
    <source>
        <dbReference type="ARBA" id="ARBA00004429"/>
    </source>
</evidence>
<dbReference type="CDD" id="cd00082">
    <property type="entry name" value="HisKA"/>
    <property type="match status" value="1"/>
</dbReference>
<evidence type="ECO:0000256" key="4">
    <source>
        <dbReference type="ARBA" id="ARBA00022475"/>
    </source>
</evidence>
<dbReference type="SUPFAM" id="SSF55874">
    <property type="entry name" value="ATPase domain of HSP90 chaperone/DNA topoisomerase II/histidine kinase"/>
    <property type="match status" value="1"/>
</dbReference>
<comment type="catalytic activity">
    <reaction evidence="1">
        <text>ATP + protein L-histidine = ADP + protein N-phospho-L-histidine.</text>
        <dbReference type="EC" id="2.7.13.3"/>
    </reaction>
</comment>
<proteinExistence type="predicted"/>
<evidence type="ECO:0000256" key="16">
    <source>
        <dbReference type="SAM" id="Phobius"/>
    </source>
</evidence>
<dbReference type="GO" id="GO:0005886">
    <property type="term" value="C:plasma membrane"/>
    <property type="evidence" value="ECO:0007669"/>
    <property type="project" value="UniProtKB-SubCell"/>
</dbReference>
<sequence>MSLRTRLIGLLVAAIVAVVVLAAGVTALVIDGPDDGMRARSIAEAMSAVARLVDGSPERARSAGLQLSPPPSSASRDDDTTREIADALRSIGSALPVVAETTGERTRQVAFLVTDTEWARMTLPSGPPSPVRPLASYGLLVILGAMAIAVPIAARILRPVRLMERIIASVRADGTLASIPERGTPEERSIARSFNALSARLSAAYEGRMRFIAAAGHDLRTPMTRLRLRAEFLPEADRAVWLRDLAELDAIADSAIRLVREETDPSSFERVGLDAMLEAIAGELADIGLQASVAGPIDASVEAQPLALKRALRNLVENAARHGGGARVNVEMEAEAVLIVIEDDGPGIPAHLMTRVFEPFFSVDQARQKTAGGAGLGLAIAREIIERQGGRITLANRAGGGLRQEVRLPIAP</sequence>
<organism evidence="19 20">
    <name type="scientific">Aureimonas phyllosphaerae</name>
    <dbReference type="NCBI Taxonomy" id="1166078"/>
    <lineage>
        <taxon>Bacteria</taxon>
        <taxon>Pseudomonadati</taxon>
        <taxon>Pseudomonadota</taxon>
        <taxon>Alphaproteobacteria</taxon>
        <taxon>Hyphomicrobiales</taxon>
        <taxon>Aurantimonadaceae</taxon>
        <taxon>Aureimonas</taxon>
    </lineage>
</organism>
<evidence type="ECO:0000256" key="11">
    <source>
        <dbReference type="ARBA" id="ARBA00022840"/>
    </source>
</evidence>
<dbReference type="Pfam" id="PF02518">
    <property type="entry name" value="HATPase_c"/>
    <property type="match status" value="1"/>
</dbReference>
<dbReference type="EMBL" id="JACIDO010000001">
    <property type="protein sequence ID" value="MBB3934135.1"/>
    <property type="molecule type" value="Genomic_DNA"/>
</dbReference>
<dbReference type="GO" id="GO:0000155">
    <property type="term" value="F:phosphorelay sensor kinase activity"/>
    <property type="evidence" value="ECO:0007669"/>
    <property type="project" value="InterPro"/>
</dbReference>
<keyword evidence="8 16" id="KW-0812">Transmembrane</keyword>
<evidence type="ECO:0000259" key="17">
    <source>
        <dbReference type="PROSITE" id="PS50109"/>
    </source>
</evidence>
<evidence type="ECO:0000256" key="1">
    <source>
        <dbReference type="ARBA" id="ARBA00000085"/>
    </source>
</evidence>
<comment type="subcellular location">
    <subcellularLocation>
        <location evidence="2">Cell inner membrane</location>
        <topology evidence="2">Multi-pass membrane protein</topology>
    </subcellularLocation>
</comment>
<keyword evidence="9" id="KW-0547">Nucleotide-binding</keyword>
<dbReference type="InterPro" id="IPR005467">
    <property type="entry name" value="His_kinase_dom"/>
</dbReference>
<evidence type="ECO:0000256" key="6">
    <source>
        <dbReference type="ARBA" id="ARBA00022553"/>
    </source>
</evidence>
<accession>A0A7W6BSZ1</accession>
<evidence type="ECO:0000313" key="19">
    <source>
        <dbReference type="EMBL" id="MBB3934135.1"/>
    </source>
</evidence>
<dbReference type="InterPro" id="IPR003594">
    <property type="entry name" value="HATPase_dom"/>
</dbReference>
<keyword evidence="10 19" id="KW-0418">Kinase</keyword>
<dbReference type="RefSeq" id="WP_090958984.1">
    <property type="nucleotide sequence ID" value="NZ_FOOA01000001.1"/>
</dbReference>
<keyword evidence="20" id="KW-1185">Reference proteome</keyword>
<dbReference type="AlphaFoldDB" id="A0A7W6BSZ1"/>
<dbReference type="EC" id="2.7.13.3" evidence="3"/>
<dbReference type="InterPro" id="IPR036097">
    <property type="entry name" value="HisK_dim/P_sf"/>
</dbReference>
<evidence type="ECO:0000256" key="7">
    <source>
        <dbReference type="ARBA" id="ARBA00022679"/>
    </source>
</evidence>
<dbReference type="PRINTS" id="PR00344">
    <property type="entry name" value="BCTRLSENSOR"/>
</dbReference>
<keyword evidence="12 16" id="KW-1133">Transmembrane helix</keyword>
<dbReference type="PROSITE" id="PS50109">
    <property type="entry name" value="HIS_KIN"/>
    <property type="match status" value="1"/>
</dbReference>